<dbReference type="InterPro" id="IPR017911">
    <property type="entry name" value="MacB-like_ATP-bd"/>
</dbReference>
<dbReference type="PROSITE" id="PS50893">
    <property type="entry name" value="ABC_TRANSPORTER_2"/>
    <property type="match status" value="1"/>
</dbReference>
<dbReference type="Gene3D" id="3.40.50.300">
    <property type="entry name" value="P-loop containing nucleotide triphosphate hydrolases"/>
    <property type="match status" value="1"/>
</dbReference>
<name>A0ABT5S3V8_9BURK</name>
<reference evidence="6" key="1">
    <citation type="submission" date="2022-10" db="EMBL/GenBank/DDBJ databases">
        <title>Description of microaerobic benzene degrading bacteria.</title>
        <authorList>
            <person name="Bedics A."/>
            <person name="Tancsics A."/>
            <person name="Banerjee S."/>
        </authorList>
    </citation>
    <scope>NUCLEOTIDE SEQUENCE</scope>
    <source>
        <strain evidence="6">D2M1</strain>
    </source>
</reference>
<keyword evidence="2" id="KW-0472">Membrane</keyword>
<evidence type="ECO:0000313" key="6">
    <source>
        <dbReference type="EMBL" id="MDD2180626.1"/>
    </source>
</evidence>
<dbReference type="RefSeq" id="WP_055402971.1">
    <property type="nucleotide sequence ID" value="NZ_JAPCKI010000027.1"/>
</dbReference>
<keyword evidence="4 6" id="KW-0067">ATP-binding</keyword>
<dbReference type="InterPro" id="IPR015854">
    <property type="entry name" value="ABC_transpr_LolD-like"/>
</dbReference>
<feature type="domain" description="ABC transporter" evidence="5">
    <location>
        <begin position="22"/>
        <end position="247"/>
    </location>
</feature>
<protein>
    <submittedName>
        <fullName evidence="6">ABC transporter ATP-binding protein</fullName>
    </submittedName>
</protein>
<dbReference type="CDD" id="cd03255">
    <property type="entry name" value="ABC_MJ0796_LolCDE_FtsE"/>
    <property type="match status" value="1"/>
</dbReference>
<organism evidence="6 7">
    <name type="scientific">Acidovorax benzenivorans</name>
    <dbReference type="NCBI Taxonomy" id="2987520"/>
    <lineage>
        <taxon>Bacteria</taxon>
        <taxon>Pseudomonadati</taxon>
        <taxon>Pseudomonadota</taxon>
        <taxon>Betaproteobacteria</taxon>
        <taxon>Burkholderiales</taxon>
        <taxon>Comamonadaceae</taxon>
        <taxon>Acidovorax</taxon>
    </lineage>
</organism>
<dbReference type="SMART" id="SM00382">
    <property type="entry name" value="AAA"/>
    <property type="match status" value="1"/>
</dbReference>
<evidence type="ECO:0000259" key="5">
    <source>
        <dbReference type="PROSITE" id="PS50893"/>
    </source>
</evidence>
<evidence type="ECO:0000256" key="1">
    <source>
        <dbReference type="ARBA" id="ARBA00022448"/>
    </source>
</evidence>
<comment type="caution">
    <text evidence="6">The sequence shown here is derived from an EMBL/GenBank/DDBJ whole genome shotgun (WGS) entry which is preliminary data.</text>
</comment>
<evidence type="ECO:0000313" key="7">
    <source>
        <dbReference type="Proteomes" id="UP001148932"/>
    </source>
</evidence>
<evidence type="ECO:0000256" key="2">
    <source>
        <dbReference type="ARBA" id="ARBA00022475"/>
    </source>
</evidence>
<dbReference type="InterPro" id="IPR003439">
    <property type="entry name" value="ABC_transporter-like_ATP-bd"/>
</dbReference>
<keyword evidence="3" id="KW-0547">Nucleotide-binding</keyword>
<dbReference type="EMBL" id="JAPCKI010000027">
    <property type="protein sequence ID" value="MDD2180626.1"/>
    <property type="molecule type" value="Genomic_DNA"/>
</dbReference>
<keyword evidence="1" id="KW-0813">Transport</keyword>
<proteinExistence type="predicted"/>
<dbReference type="SUPFAM" id="SSF52540">
    <property type="entry name" value="P-loop containing nucleoside triphosphate hydrolases"/>
    <property type="match status" value="1"/>
</dbReference>
<dbReference type="PANTHER" id="PTHR24220:SF86">
    <property type="entry name" value="ABC TRANSPORTER ABCH.1"/>
    <property type="match status" value="1"/>
</dbReference>
<dbReference type="Proteomes" id="UP001148932">
    <property type="component" value="Unassembled WGS sequence"/>
</dbReference>
<keyword evidence="7" id="KW-1185">Reference proteome</keyword>
<keyword evidence="2" id="KW-1003">Cell membrane</keyword>
<dbReference type="Pfam" id="PF00005">
    <property type="entry name" value="ABC_tran"/>
    <property type="match status" value="1"/>
</dbReference>
<dbReference type="InterPro" id="IPR027417">
    <property type="entry name" value="P-loop_NTPase"/>
</dbReference>
<gene>
    <name evidence="6" type="ORF">OIN59_24595</name>
</gene>
<evidence type="ECO:0000256" key="3">
    <source>
        <dbReference type="ARBA" id="ARBA00022741"/>
    </source>
</evidence>
<dbReference type="GO" id="GO:0005524">
    <property type="term" value="F:ATP binding"/>
    <property type="evidence" value="ECO:0007669"/>
    <property type="project" value="UniProtKB-KW"/>
</dbReference>
<accession>A0ABT5S3V8</accession>
<evidence type="ECO:0000256" key="4">
    <source>
        <dbReference type="ARBA" id="ARBA00022840"/>
    </source>
</evidence>
<sequence>MTALLHGEGVETSVAVPAKPLVAISGLHRSFSLGHTTVKALRGVDLKIHAGEMLAVWGPSGSGKSTLMNMIGLIDRPDTGNVCFKGIEVLALSDDELSDCRSRNIGFVFQSFNLVPVLTALENVMLPLQLQGVGAQVARAKAQGLLDAVGLGAHLNHRPDRMSGGQRQRTAIARALVADPELVIADEPTANLDSESSQNVISLMRELNRDTGTTFVFSTHDQRLLDHVPRAVQLRDGIIEHDQECAQ</sequence>
<dbReference type="InterPro" id="IPR003593">
    <property type="entry name" value="AAA+_ATPase"/>
</dbReference>
<dbReference type="PANTHER" id="PTHR24220">
    <property type="entry name" value="IMPORT ATP-BINDING PROTEIN"/>
    <property type="match status" value="1"/>
</dbReference>